<organism evidence="2 3">
    <name type="scientific">Akkermansia massiliensis</name>
    <dbReference type="NCBI Taxonomy" id="2927224"/>
    <lineage>
        <taxon>Bacteria</taxon>
        <taxon>Pseudomonadati</taxon>
        <taxon>Verrucomicrobiota</taxon>
        <taxon>Verrucomicrobiia</taxon>
        <taxon>Verrucomicrobiales</taxon>
        <taxon>Akkermansiaceae</taxon>
        <taxon>Akkermansia</taxon>
    </lineage>
</organism>
<dbReference type="AlphaFoldDB" id="A0AAE6T946"/>
<evidence type="ECO:0000313" key="3">
    <source>
        <dbReference type="Proteomes" id="UP000642553"/>
    </source>
</evidence>
<sequence length="381" mass="42465">MKSLILISLYLFKDTLHRWRERPASPLSRVLVAFFLSLCALSFLANYVLSAKMLHDEIKRNGADLIVVLDTVRDGEPSKRNLLQHELPSLYGCDVLALKDAPAGFARVGKAVFPILEYNMESCFYLADLGLEEVPVVLLFHPDRSSLHPGPCRVVIGDFDFSLNASPLPENHLLGKLYPSGVVLAPEGAFNTGQEAPISNDRYVIRVHEMTADNIQNIEETLNNMVRYDGSMTMVQTHVSMLKRLEVLMSNQMECRTGFSIGIAVIVGILLIALASMEFRQNEYVYTLMKSFGVRPALLVLTFIVENIFLIGISYAGAVWAFMKTQKIVLGEFFKLGDAVLTYADIRQDLWLLGVSLLICVLLSSVPVAFSAYRPIGKVLK</sequence>
<keyword evidence="1" id="KW-1133">Transmembrane helix</keyword>
<evidence type="ECO:0000256" key="1">
    <source>
        <dbReference type="SAM" id="Phobius"/>
    </source>
</evidence>
<keyword evidence="1" id="KW-0472">Membrane</keyword>
<proteinExistence type="predicted"/>
<reference evidence="2" key="1">
    <citation type="submission" date="2018-05" db="EMBL/GenBank/DDBJ databases">
        <title>Complete genome sequnece of Akkermansia muciniphila EB-AMDK-40.</title>
        <authorList>
            <person name="Nam Y.-D."/>
            <person name="Chung W.-H."/>
            <person name="Park Y.S."/>
            <person name="Kang J."/>
        </authorList>
    </citation>
    <scope>NUCLEOTIDE SEQUENCE</scope>
    <source>
        <strain evidence="2">EB-AMDK-40</strain>
    </source>
</reference>
<gene>
    <name evidence="2" type="ORF">DMI76_02250</name>
</gene>
<feature type="transmembrane region" description="Helical" evidence="1">
    <location>
        <begin position="350"/>
        <end position="373"/>
    </location>
</feature>
<name>A0AAE6T946_9BACT</name>
<keyword evidence="1" id="KW-0812">Transmembrane</keyword>
<accession>A0AAE6T946</accession>
<feature type="transmembrane region" description="Helical" evidence="1">
    <location>
        <begin position="298"/>
        <end position="323"/>
    </location>
</feature>
<dbReference type="Proteomes" id="UP000642553">
    <property type="component" value="Chromosome"/>
</dbReference>
<dbReference type="RefSeq" id="WP_022397741.1">
    <property type="nucleotide sequence ID" value="NZ_CP072021.1"/>
</dbReference>
<dbReference type="EMBL" id="CP029701">
    <property type="protein sequence ID" value="QHV62260.1"/>
    <property type="molecule type" value="Genomic_DNA"/>
</dbReference>
<evidence type="ECO:0000313" key="2">
    <source>
        <dbReference type="EMBL" id="QHV62260.1"/>
    </source>
</evidence>
<protein>
    <submittedName>
        <fullName evidence="2">ABC transporter permease</fullName>
    </submittedName>
</protein>
<feature type="transmembrane region" description="Helical" evidence="1">
    <location>
        <begin position="258"/>
        <end position="277"/>
    </location>
</feature>